<organism evidence="1 2">
    <name type="scientific">Halosaccharopolyspora lacisalsi</name>
    <dbReference type="NCBI Taxonomy" id="1000566"/>
    <lineage>
        <taxon>Bacteria</taxon>
        <taxon>Bacillati</taxon>
        <taxon>Actinomycetota</taxon>
        <taxon>Actinomycetes</taxon>
        <taxon>Pseudonocardiales</taxon>
        <taxon>Pseudonocardiaceae</taxon>
        <taxon>Halosaccharopolyspora</taxon>
    </lineage>
</organism>
<dbReference type="EMBL" id="JACGWZ010000002">
    <property type="protein sequence ID" value="MBA8824865.1"/>
    <property type="molecule type" value="Genomic_DNA"/>
</dbReference>
<keyword evidence="2" id="KW-1185">Reference proteome</keyword>
<protein>
    <recommendedName>
        <fullName evidence="3">Small CPxCG-related zinc finger protein</fullName>
    </recommendedName>
</protein>
<evidence type="ECO:0000313" key="2">
    <source>
        <dbReference type="Proteomes" id="UP000569329"/>
    </source>
</evidence>
<dbReference type="Proteomes" id="UP000569329">
    <property type="component" value="Unassembled WGS sequence"/>
</dbReference>
<name>A0A839DZM6_9PSEU</name>
<dbReference type="RefSeq" id="WP_182544057.1">
    <property type="nucleotide sequence ID" value="NZ_JACGWZ010000002.1"/>
</dbReference>
<reference evidence="1 2" key="1">
    <citation type="submission" date="2020-07" db="EMBL/GenBank/DDBJ databases">
        <title>Sequencing the genomes of 1000 actinobacteria strains.</title>
        <authorList>
            <person name="Klenk H.-P."/>
        </authorList>
    </citation>
    <scope>NUCLEOTIDE SEQUENCE [LARGE SCALE GENOMIC DNA]</scope>
    <source>
        <strain evidence="1 2">DSM 45975</strain>
    </source>
</reference>
<dbReference type="AlphaFoldDB" id="A0A839DZM6"/>
<evidence type="ECO:0008006" key="3">
    <source>
        <dbReference type="Google" id="ProtNLM"/>
    </source>
</evidence>
<sequence>MSVSEPGDVTEVCDWCGQAVYQESARYERMPDPSSEQNVVLTACSDDHLRWLRDRYGSS</sequence>
<evidence type="ECO:0000313" key="1">
    <source>
        <dbReference type="EMBL" id="MBA8824865.1"/>
    </source>
</evidence>
<gene>
    <name evidence="1" type="ORF">FHX42_002212</name>
</gene>
<comment type="caution">
    <text evidence="1">The sequence shown here is derived from an EMBL/GenBank/DDBJ whole genome shotgun (WGS) entry which is preliminary data.</text>
</comment>
<proteinExistence type="predicted"/>
<accession>A0A839DZM6</accession>